<dbReference type="GO" id="GO:0016616">
    <property type="term" value="F:oxidoreductase activity, acting on the CH-OH group of donors, NAD or NADP as acceptor"/>
    <property type="evidence" value="ECO:0007669"/>
    <property type="project" value="TreeGrafter"/>
</dbReference>
<sequence length="331" mass="34882">MSKVLVTGGSGFLAAHTIARLLVDGHEVSTTVRRLDRSPSVIEMLRTAGAPDADSVRFFATDLTADDGWEEAVDCQDFVLHVASPFPADDPEDENELIVPARDGALRVLRAASDSGVKRVVLTSSFAAIGYGAADPEHVFDEADWTDPDTAGLAAYIKSKAIAERAAWDYIDQEGRGTELTVINPVGIFGPALGPDFSTSIGIIKMMLDGTMAAAPPVWTNVVDVRDAADLHVRAMTAPHAAGQRYLAAAGDPISFQEIADALRANLGHAAAKAPTETATESTGAQQLPPPGMIRRISTAKARTELGWTSRSNEEAIVAAGESLVRLGLLG</sequence>
<name>A0A1J4N4F1_9ACTN</name>
<organism evidence="5 6">
    <name type="scientific">Nocardioides luteus</name>
    <dbReference type="NCBI Taxonomy" id="1844"/>
    <lineage>
        <taxon>Bacteria</taxon>
        <taxon>Bacillati</taxon>
        <taxon>Actinomycetota</taxon>
        <taxon>Actinomycetes</taxon>
        <taxon>Propionibacteriales</taxon>
        <taxon>Nocardioidaceae</taxon>
        <taxon>Nocardioides</taxon>
    </lineage>
</organism>
<dbReference type="SUPFAM" id="SSF51735">
    <property type="entry name" value="NAD(P)-binding Rossmann-fold domains"/>
    <property type="match status" value="1"/>
</dbReference>
<feature type="domain" description="NAD-dependent epimerase/dehydratase" evidence="4">
    <location>
        <begin position="4"/>
        <end position="243"/>
    </location>
</feature>
<feature type="region of interest" description="Disordered" evidence="3">
    <location>
        <begin position="273"/>
        <end position="294"/>
    </location>
</feature>
<dbReference type="OrthoDB" id="9801785at2"/>
<evidence type="ECO:0000259" key="4">
    <source>
        <dbReference type="Pfam" id="PF01370"/>
    </source>
</evidence>
<proteinExistence type="inferred from homology"/>
<dbReference type="CDD" id="cd05227">
    <property type="entry name" value="AR_SDR_e"/>
    <property type="match status" value="1"/>
</dbReference>
<evidence type="ECO:0000313" key="5">
    <source>
        <dbReference type="EMBL" id="OIJ26386.1"/>
    </source>
</evidence>
<dbReference type="STRING" id="1844.UG56_012935"/>
<dbReference type="InterPro" id="IPR050425">
    <property type="entry name" value="NAD(P)_dehydrat-like"/>
</dbReference>
<dbReference type="InterPro" id="IPR036291">
    <property type="entry name" value="NAD(P)-bd_dom_sf"/>
</dbReference>
<keyword evidence="6" id="KW-1185">Reference proteome</keyword>
<reference evidence="5" key="1">
    <citation type="submission" date="2016-10" db="EMBL/GenBank/DDBJ databases">
        <title>Draft Genome Sequence of Nocardioides luteus Strain BAFB, an Alkane-Degrading Bacterium Isolated from JP-7 Polluted Soil.</title>
        <authorList>
            <person name="Brown L."/>
            <person name="Ruiz O.N."/>
            <person name="Gunasekera T."/>
        </authorList>
    </citation>
    <scope>NUCLEOTIDE SEQUENCE [LARGE SCALE GENOMIC DNA]</scope>
    <source>
        <strain evidence="5">BAFB</strain>
    </source>
</reference>
<evidence type="ECO:0000256" key="1">
    <source>
        <dbReference type="ARBA" id="ARBA00023002"/>
    </source>
</evidence>
<evidence type="ECO:0000256" key="3">
    <source>
        <dbReference type="SAM" id="MobiDB-lite"/>
    </source>
</evidence>
<dbReference type="InterPro" id="IPR001509">
    <property type="entry name" value="Epimerase_deHydtase"/>
</dbReference>
<comment type="similarity">
    <text evidence="2">Belongs to the NAD(P)-dependent epimerase/dehydratase family. Dihydroflavonol-4-reductase subfamily.</text>
</comment>
<protein>
    <submittedName>
        <fullName evidence="5">Epimerase</fullName>
    </submittedName>
</protein>
<dbReference type="Pfam" id="PF01370">
    <property type="entry name" value="Epimerase"/>
    <property type="match status" value="1"/>
</dbReference>
<keyword evidence="1" id="KW-0560">Oxidoreductase</keyword>
<dbReference type="EMBL" id="JZDQ02000016">
    <property type="protein sequence ID" value="OIJ26386.1"/>
    <property type="molecule type" value="Genomic_DNA"/>
</dbReference>
<evidence type="ECO:0000313" key="6">
    <source>
        <dbReference type="Proteomes" id="UP000033772"/>
    </source>
</evidence>
<dbReference type="Proteomes" id="UP000033772">
    <property type="component" value="Unassembled WGS sequence"/>
</dbReference>
<dbReference type="AlphaFoldDB" id="A0A1J4N4F1"/>
<dbReference type="FunFam" id="3.40.50.720:FF:000336">
    <property type="entry name" value="Aldehyde reductase"/>
    <property type="match status" value="1"/>
</dbReference>
<dbReference type="RefSeq" id="WP_045548936.1">
    <property type="nucleotide sequence ID" value="NZ_JZDQ02000016.1"/>
</dbReference>
<feature type="compositionally biased region" description="Low complexity" evidence="3">
    <location>
        <begin position="273"/>
        <end position="283"/>
    </location>
</feature>
<dbReference type="PANTHER" id="PTHR10366:SF564">
    <property type="entry name" value="STEROL-4-ALPHA-CARBOXYLATE 3-DEHYDROGENASE, DECARBOXYLATING"/>
    <property type="match status" value="1"/>
</dbReference>
<accession>A0A1J4N4F1</accession>
<dbReference type="PANTHER" id="PTHR10366">
    <property type="entry name" value="NAD DEPENDENT EPIMERASE/DEHYDRATASE"/>
    <property type="match status" value="1"/>
</dbReference>
<gene>
    <name evidence="5" type="ORF">UG56_012935</name>
</gene>
<evidence type="ECO:0000256" key="2">
    <source>
        <dbReference type="ARBA" id="ARBA00023445"/>
    </source>
</evidence>
<comment type="caution">
    <text evidence="5">The sequence shown here is derived from an EMBL/GenBank/DDBJ whole genome shotgun (WGS) entry which is preliminary data.</text>
</comment>
<dbReference type="Gene3D" id="3.40.50.720">
    <property type="entry name" value="NAD(P)-binding Rossmann-like Domain"/>
    <property type="match status" value="1"/>
</dbReference>